<dbReference type="SUPFAM" id="SSF49785">
    <property type="entry name" value="Galactose-binding domain-like"/>
    <property type="match status" value="1"/>
</dbReference>
<sequence length="212" mass="22940">YVYLQLAPGQSCIVETFSEPPSAPQWSYFRPHSKTPLAGTWDISFVKGGPDVPPPTSADKLGSWTELGGDAVKAFSGTAKYTLKFPKPQGDASTWRLDLGRVAESAQVKLNGEDLGTLIAAPFTVDIPAGKFRAENTLEVSVSNLMANRIADMDRRGAEWKRFYNANVAAREPANRGPGNVFSAANWKPRESGLIGPVTIAPLDKFDPTTDK</sequence>
<evidence type="ECO:0008006" key="2">
    <source>
        <dbReference type="Google" id="ProtNLM"/>
    </source>
</evidence>
<dbReference type="InterPro" id="IPR008979">
    <property type="entry name" value="Galactose-bd-like_sf"/>
</dbReference>
<dbReference type="AlphaFoldDB" id="X0T139"/>
<accession>X0T139</accession>
<proteinExistence type="predicted"/>
<dbReference type="PANTHER" id="PTHR36848">
    <property type="entry name" value="DNA-BINDING PROTEIN (PUTATIVE SECRETED PROTEIN)-RELATED"/>
    <property type="match status" value="1"/>
</dbReference>
<reference evidence="1" key="1">
    <citation type="journal article" date="2014" name="Front. Microbiol.">
        <title>High frequency of phylogenetically diverse reductive dehalogenase-homologous genes in deep subseafloor sedimentary metagenomes.</title>
        <authorList>
            <person name="Kawai M."/>
            <person name="Futagami T."/>
            <person name="Toyoda A."/>
            <person name="Takaki Y."/>
            <person name="Nishi S."/>
            <person name="Hori S."/>
            <person name="Arai W."/>
            <person name="Tsubouchi T."/>
            <person name="Morono Y."/>
            <person name="Uchiyama I."/>
            <person name="Ito T."/>
            <person name="Fujiyama A."/>
            <person name="Inagaki F."/>
            <person name="Takami H."/>
        </authorList>
    </citation>
    <scope>NUCLEOTIDE SEQUENCE</scope>
    <source>
        <strain evidence="1">Expedition CK06-06</strain>
    </source>
</reference>
<organism evidence="1">
    <name type="scientific">marine sediment metagenome</name>
    <dbReference type="NCBI Taxonomy" id="412755"/>
    <lineage>
        <taxon>unclassified sequences</taxon>
        <taxon>metagenomes</taxon>
        <taxon>ecological metagenomes</taxon>
    </lineage>
</organism>
<protein>
    <recommendedName>
        <fullName evidence="2">Glycosyl hydrolases family 2 sugar binding domain-containing protein</fullName>
    </recommendedName>
</protein>
<dbReference type="Gene3D" id="2.60.120.260">
    <property type="entry name" value="Galactose-binding domain-like"/>
    <property type="match status" value="1"/>
</dbReference>
<dbReference type="NCBIfam" id="NF045579">
    <property type="entry name" value="rhamnoside_JR"/>
    <property type="match status" value="1"/>
</dbReference>
<gene>
    <name evidence="1" type="ORF">S01H1_28986</name>
</gene>
<comment type="caution">
    <text evidence="1">The sequence shown here is derived from an EMBL/GenBank/DDBJ whole genome shotgun (WGS) entry which is preliminary data.</text>
</comment>
<evidence type="ECO:0000313" key="1">
    <source>
        <dbReference type="EMBL" id="GAF87178.1"/>
    </source>
</evidence>
<dbReference type="EMBL" id="BARS01017750">
    <property type="protein sequence ID" value="GAF87178.1"/>
    <property type="molecule type" value="Genomic_DNA"/>
</dbReference>
<dbReference type="PANTHER" id="PTHR36848:SF2">
    <property type="entry name" value="SECRETED PROTEIN"/>
    <property type="match status" value="1"/>
</dbReference>
<dbReference type="InterPro" id="IPR053161">
    <property type="entry name" value="Ulvan_degrading_GH"/>
</dbReference>
<feature type="non-terminal residue" evidence="1">
    <location>
        <position position="1"/>
    </location>
</feature>
<name>X0T139_9ZZZZ</name>